<comment type="similarity">
    <text evidence="1">Belongs to the 'GDSL' lipolytic enzyme family.</text>
</comment>
<reference evidence="4" key="1">
    <citation type="submission" date="2023-07" db="EMBL/GenBank/DDBJ databases">
        <title>A chromosome-level genome assembly of Lolium multiflorum.</title>
        <authorList>
            <person name="Chen Y."/>
            <person name="Copetti D."/>
            <person name="Kolliker R."/>
            <person name="Studer B."/>
        </authorList>
    </citation>
    <scope>NUCLEOTIDE SEQUENCE</scope>
    <source>
        <strain evidence="4">02402/16</strain>
        <tissue evidence="4">Leaf</tissue>
    </source>
</reference>
<evidence type="ECO:0000256" key="2">
    <source>
        <dbReference type="ARBA" id="ARBA00022801"/>
    </source>
</evidence>
<dbReference type="InterPro" id="IPR036514">
    <property type="entry name" value="SGNH_hydro_sf"/>
</dbReference>
<comment type="caution">
    <text evidence="4">The sequence shown here is derived from an EMBL/GenBank/DDBJ whole genome shotgun (WGS) entry which is preliminary data.</text>
</comment>
<dbReference type="EMBL" id="JAUUTY010000004">
    <property type="protein sequence ID" value="KAK1649363.1"/>
    <property type="molecule type" value="Genomic_DNA"/>
</dbReference>
<dbReference type="Gene3D" id="3.40.50.1110">
    <property type="entry name" value="SGNH hydrolase"/>
    <property type="match status" value="1"/>
</dbReference>
<gene>
    <name evidence="4" type="ORF">QYE76_067168</name>
</gene>
<evidence type="ECO:0000313" key="4">
    <source>
        <dbReference type="EMBL" id="KAK1649363.1"/>
    </source>
</evidence>
<evidence type="ECO:0008006" key="6">
    <source>
        <dbReference type="Google" id="ProtNLM"/>
    </source>
</evidence>
<dbReference type="InterPro" id="IPR001087">
    <property type="entry name" value="GDSL"/>
</dbReference>
<dbReference type="InterPro" id="IPR051058">
    <property type="entry name" value="GDSL_Est/Lipase"/>
</dbReference>
<sequence>MYDLGMRKLFVVGAAPLGCCPGLRVRAPAKECDARANDLAARYNVAVASILDGMSARHPDFPYSMFDAATALLRYIRQPQTNGYDVADAACCGFGKKHAMFSCTPASNLCKNRTNC</sequence>
<dbReference type="PANTHER" id="PTHR45648">
    <property type="entry name" value="GDSL LIPASE/ACYLHYDROLASE FAMILY PROTEIN (AFU_ORTHOLOGUE AFUA_4G14700)"/>
    <property type="match status" value="1"/>
</dbReference>
<keyword evidence="3" id="KW-0443">Lipid metabolism</keyword>
<dbReference type="GO" id="GO:0016788">
    <property type="term" value="F:hydrolase activity, acting on ester bonds"/>
    <property type="evidence" value="ECO:0007669"/>
    <property type="project" value="InterPro"/>
</dbReference>
<dbReference type="PANTHER" id="PTHR45648:SF48">
    <property type="entry name" value="OS03G0581400 PROTEIN"/>
    <property type="match status" value="1"/>
</dbReference>
<keyword evidence="3" id="KW-0442">Lipid degradation</keyword>
<dbReference type="Proteomes" id="UP001231189">
    <property type="component" value="Unassembled WGS sequence"/>
</dbReference>
<proteinExistence type="inferred from homology"/>
<organism evidence="4 5">
    <name type="scientific">Lolium multiflorum</name>
    <name type="common">Italian ryegrass</name>
    <name type="synonym">Lolium perenne subsp. multiflorum</name>
    <dbReference type="NCBI Taxonomy" id="4521"/>
    <lineage>
        <taxon>Eukaryota</taxon>
        <taxon>Viridiplantae</taxon>
        <taxon>Streptophyta</taxon>
        <taxon>Embryophyta</taxon>
        <taxon>Tracheophyta</taxon>
        <taxon>Spermatophyta</taxon>
        <taxon>Magnoliopsida</taxon>
        <taxon>Liliopsida</taxon>
        <taxon>Poales</taxon>
        <taxon>Poaceae</taxon>
        <taxon>BOP clade</taxon>
        <taxon>Pooideae</taxon>
        <taxon>Poodae</taxon>
        <taxon>Poeae</taxon>
        <taxon>Poeae Chloroplast Group 2 (Poeae type)</taxon>
        <taxon>Loliodinae</taxon>
        <taxon>Loliinae</taxon>
        <taxon>Lolium</taxon>
    </lineage>
</organism>
<keyword evidence="2" id="KW-0378">Hydrolase</keyword>
<dbReference type="AlphaFoldDB" id="A0AAD8SDU3"/>
<accession>A0AAD8SDU3</accession>
<evidence type="ECO:0000313" key="5">
    <source>
        <dbReference type="Proteomes" id="UP001231189"/>
    </source>
</evidence>
<protein>
    <recommendedName>
        <fullName evidence="6">GDSL esterase/lipase</fullName>
    </recommendedName>
</protein>
<evidence type="ECO:0000256" key="3">
    <source>
        <dbReference type="ARBA" id="ARBA00022963"/>
    </source>
</evidence>
<evidence type="ECO:0000256" key="1">
    <source>
        <dbReference type="ARBA" id="ARBA00008668"/>
    </source>
</evidence>
<dbReference type="GO" id="GO:0016042">
    <property type="term" value="P:lipid catabolic process"/>
    <property type="evidence" value="ECO:0007669"/>
    <property type="project" value="UniProtKB-KW"/>
</dbReference>
<dbReference type="Pfam" id="PF00657">
    <property type="entry name" value="Lipase_GDSL"/>
    <property type="match status" value="1"/>
</dbReference>
<keyword evidence="5" id="KW-1185">Reference proteome</keyword>
<name>A0AAD8SDU3_LOLMU</name>